<sequence>MIHHQMLSKAQFRQIIKQITFVIGWLIKSGMRRLTTAGAQQTNGRRAAVRRTGIKVFKQNVKVRP</sequence>
<dbReference type="Proteomes" id="UP000041314">
    <property type="component" value="Unassembled WGS sequence"/>
</dbReference>
<proteinExistence type="predicted"/>
<protein>
    <submittedName>
        <fullName evidence="1">Uncharacterized protein</fullName>
    </submittedName>
</protein>
<dbReference type="EMBL" id="CQPA01000032">
    <property type="protein sequence ID" value="CNU71540.1"/>
    <property type="molecule type" value="Genomic_DNA"/>
</dbReference>
<name>A0A655DKQ8_SALET</name>
<gene>
    <name evidence="1" type="ORF">ERS008198_03392</name>
</gene>
<dbReference type="AlphaFoldDB" id="A0A655DKQ8"/>
<accession>A0A655DKQ8</accession>
<evidence type="ECO:0000313" key="1">
    <source>
        <dbReference type="EMBL" id="CNU71540.1"/>
    </source>
</evidence>
<evidence type="ECO:0000313" key="2">
    <source>
        <dbReference type="Proteomes" id="UP000041314"/>
    </source>
</evidence>
<organism evidence="1 2">
    <name type="scientific">Salmonella enterica subsp. enterica serovar Bovismorbificans</name>
    <dbReference type="NCBI Taxonomy" id="58097"/>
    <lineage>
        <taxon>Bacteria</taxon>
        <taxon>Pseudomonadati</taxon>
        <taxon>Pseudomonadota</taxon>
        <taxon>Gammaproteobacteria</taxon>
        <taxon>Enterobacterales</taxon>
        <taxon>Enterobacteriaceae</taxon>
        <taxon>Salmonella</taxon>
    </lineage>
</organism>
<reference evidence="1 2" key="1">
    <citation type="submission" date="2015-03" db="EMBL/GenBank/DDBJ databases">
        <authorList>
            <consortium name="Pathogen Informatics"/>
        </authorList>
    </citation>
    <scope>NUCLEOTIDE SEQUENCE [LARGE SCALE GENOMIC DNA]</scope>
    <source>
        <strain evidence="1 2">A1104</strain>
    </source>
</reference>